<feature type="domain" description="Heterokaryon incompatibility" evidence="2">
    <location>
        <begin position="323"/>
        <end position="474"/>
    </location>
</feature>
<gene>
    <name evidence="3" type="ORF">EJ08DRAFT_141019</name>
</gene>
<feature type="region of interest" description="Disordered" evidence="1">
    <location>
        <begin position="68"/>
        <end position="106"/>
    </location>
</feature>
<dbReference type="Pfam" id="PF06985">
    <property type="entry name" value="HET"/>
    <property type="match status" value="1"/>
</dbReference>
<reference evidence="3" key="1">
    <citation type="journal article" date="2020" name="Stud. Mycol.">
        <title>101 Dothideomycetes genomes: a test case for predicting lifestyles and emergence of pathogens.</title>
        <authorList>
            <person name="Haridas S."/>
            <person name="Albert R."/>
            <person name="Binder M."/>
            <person name="Bloem J."/>
            <person name="Labutti K."/>
            <person name="Salamov A."/>
            <person name="Andreopoulos B."/>
            <person name="Baker S."/>
            <person name="Barry K."/>
            <person name="Bills G."/>
            <person name="Bluhm B."/>
            <person name="Cannon C."/>
            <person name="Castanera R."/>
            <person name="Culley D."/>
            <person name="Daum C."/>
            <person name="Ezra D."/>
            <person name="Gonzalez J."/>
            <person name="Henrissat B."/>
            <person name="Kuo A."/>
            <person name="Liang C."/>
            <person name="Lipzen A."/>
            <person name="Lutzoni F."/>
            <person name="Magnuson J."/>
            <person name="Mondo S."/>
            <person name="Nolan M."/>
            <person name="Ohm R."/>
            <person name="Pangilinan J."/>
            <person name="Park H.-J."/>
            <person name="Ramirez L."/>
            <person name="Alfaro M."/>
            <person name="Sun H."/>
            <person name="Tritt A."/>
            <person name="Yoshinaga Y."/>
            <person name="Zwiers L.-H."/>
            <person name="Turgeon B."/>
            <person name="Goodwin S."/>
            <person name="Spatafora J."/>
            <person name="Crous P."/>
            <person name="Grigoriev I."/>
        </authorList>
    </citation>
    <scope>NUCLEOTIDE SEQUENCE</scope>
    <source>
        <strain evidence="3">CBS 130266</strain>
    </source>
</reference>
<evidence type="ECO:0000313" key="3">
    <source>
        <dbReference type="EMBL" id="KAF2432292.1"/>
    </source>
</evidence>
<dbReference type="Proteomes" id="UP000800235">
    <property type="component" value="Unassembled WGS sequence"/>
</dbReference>
<name>A0A9P4U0V3_9PEZI</name>
<feature type="compositionally biased region" description="Basic and acidic residues" evidence="1">
    <location>
        <begin position="1"/>
        <end position="12"/>
    </location>
</feature>
<proteinExistence type="predicted"/>
<keyword evidence="4" id="KW-1185">Reference proteome</keyword>
<sequence>MSYDRTRREPIVRSRSSSTINDLLQPDTHDSRKQLVAHARSTRPRGFVYEERLRPDFLPHPSRSFVYDKKLRPGFPPSPARRASPSQHSPRPCSYASTSSADEDEYLYRPRQPRRLSLWNTPQEERDRRSRLCSSCKKIDFESYLEKKVKWPIKFGRLGNLDQDCPFCRLVIACVHQSGVRVAKGNQLMLCNELNWKLSVVYALYDGKMLEGYSTYRDVRATAKRTGGKSAYSFVVYVRKDEPLGDIQYLADNDPLREQRFFGRRVDQNYIDLELVRSWLPRCKSVHGRSCEESGEAAKRLPNIRVVDVLERLVVSPPPDCVYVALSYVWGKDTDCKHVKTRKTDVRRDREGREYVKLPSKLPQTIEDAMFVTKKIGMRYLWVDALCIIQDSEQDKHAQVLRMDGIYSSATLTIAAASGNHANVGLAGISTPRRIAQKSELVNGKRFALPLPDYMSLESDPSLIWNSRGWTFQEKVLSKRLLLFTDYQVYFQCSNMVWCEDIALETDRCSGSTKKKWRPLRWAGDRHIGENERDVIDVDLDNYVSVIEQFTPRTLGDRKDGVDAIEGVLGTLQSAMGSFECGLPQTYFGPALLWQPRLGSIAARIDQNIAPFPSWSWARWQLSEGCTWTTSHLRDTYLAHVVFLISPDPREKFPLAVHQVELQAPAIGPQPERLFASKKKYITSMPRNAIVPTPALTNSDRRLIYKIGCALYFQTQLVKGIRLGSLLRPINRSRDHDPSEEMTSCQYQLEDHKSHIIGDIEMSAALRHTLGKTYLSFVVVCWSKGYNGPIISSEYIPQKKVSDNYTGPKMVNQLRSAYPVANIMLVRWVGNIAERIAVGNIVEPAWKKFKEASKWIVLG</sequence>
<dbReference type="InterPro" id="IPR010730">
    <property type="entry name" value="HET"/>
</dbReference>
<dbReference type="EMBL" id="MU007027">
    <property type="protein sequence ID" value="KAF2432292.1"/>
    <property type="molecule type" value="Genomic_DNA"/>
</dbReference>
<dbReference type="PANTHER" id="PTHR33112:SF12">
    <property type="entry name" value="HETEROKARYON INCOMPATIBILITY DOMAIN-CONTAINING PROTEIN"/>
    <property type="match status" value="1"/>
</dbReference>
<accession>A0A9P4U0V3</accession>
<evidence type="ECO:0000259" key="2">
    <source>
        <dbReference type="Pfam" id="PF06985"/>
    </source>
</evidence>
<protein>
    <submittedName>
        <fullName evidence="3">HET-domain-containing protein</fullName>
    </submittedName>
</protein>
<feature type="region of interest" description="Disordered" evidence="1">
    <location>
        <begin position="1"/>
        <end position="44"/>
    </location>
</feature>
<evidence type="ECO:0000313" key="4">
    <source>
        <dbReference type="Proteomes" id="UP000800235"/>
    </source>
</evidence>
<dbReference type="AlphaFoldDB" id="A0A9P4U0V3"/>
<feature type="compositionally biased region" description="Low complexity" evidence="1">
    <location>
        <begin position="80"/>
        <end position="92"/>
    </location>
</feature>
<organism evidence="3 4">
    <name type="scientific">Tothia fuscella</name>
    <dbReference type="NCBI Taxonomy" id="1048955"/>
    <lineage>
        <taxon>Eukaryota</taxon>
        <taxon>Fungi</taxon>
        <taxon>Dikarya</taxon>
        <taxon>Ascomycota</taxon>
        <taxon>Pezizomycotina</taxon>
        <taxon>Dothideomycetes</taxon>
        <taxon>Pleosporomycetidae</taxon>
        <taxon>Venturiales</taxon>
        <taxon>Cylindrosympodiaceae</taxon>
        <taxon>Tothia</taxon>
    </lineage>
</organism>
<comment type="caution">
    <text evidence="3">The sequence shown here is derived from an EMBL/GenBank/DDBJ whole genome shotgun (WGS) entry which is preliminary data.</text>
</comment>
<evidence type="ECO:0000256" key="1">
    <source>
        <dbReference type="SAM" id="MobiDB-lite"/>
    </source>
</evidence>
<dbReference type="PANTHER" id="PTHR33112">
    <property type="entry name" value="DOMAIN PROTEIN, PUTATIVE-RELATED"/>
    <property type="match status" value="1"/>
</dbReference>
<dbReference type="OrthoDB" id="5135333at2759"/>